<evidence type="ECO:0000313" key="1">
    <source>
        <dbReference type="EMBL" id="KPI82842.1"/>
    </source>
</evidence>
<keyword evidence="1" id="KW-0645">Protease</keyword>
<gene>
    <name evidence="1" type="ORF">ABL78_8145</name>
</gene>
<proteinExistence type="predicted"/>
<keyword evidence="1" id="KW-0121">Carboxypeptidase</keyword>
<dbReference type="Proteomes" id="UP000038009">
    <property type="component" value="Unassembled WGS sequence"/>
</dbReference>
<reference evidence="1 2" key="1">
    <citation type="journal article" date="2015" name="PLoS Pathog.">
        <title>Leptomonas seymouri: Adaptations to the Dixenous Life Cycle Analyzed by Genome Sequencing, Transcriptome Profiling and Co-infection with Leishmania donovani.</title>
        <authorList>
            <person name="Kraeva N."/>
            <person name="Butenko A."/>
            <person name="Hlavacova J."/>
            <person name="Kostygov A."/>
            <person name="Myskova J."/>
            <person name="Grybchuk D."/>
            <person name="Lestinova T."/>
            <person name="Votypka J."/>
            <person name="Volf P."/>
            <person name="Opperdoes F."/>
            <person name="Flegontov P."/>
            <person name="Lukes J."/>
            <person name="Yurchenko V."/>
        </authorList>
    </citation>
    <scope>NUCLEOTIDE SEQUENCE [LARGE SCALE GENOMIC DNA]</scope>
    <source>
        <strain evidence="1 2">ATCC 30220</strain>
    </source>
</reference>
<evidence type="ECO:0000313" key="2">
    <source>
        <dbReference type="Proteomes" id="UP000038009"/>
    </source>
</evidence>
<protein>
    <submittedName>
        <fullName evidence="1">Glutamamyl carboxypeptidase putative metallo-peptidase Clan MH Family M18</fullName>
    </submittedName>
</protein>
<dbReference type="VEuPathDB" id="TriTrypDB:Lsey_0515_0020"/>
<dbReference type="EMBL" id="LJSK01000515">
    <property type="protein sequence ID" value="KPI82842.1"/>
    <property type="molecule type" value="Genomic_DNA"/>
</dbReference>
<accession>A0A0N1IHB5</accession>
<dbReference type="AlphaFoldDB" id="A0A0N1IHB5"/>
<sequence length="164" mass="18269">MNCTLPLFTVDLCLLFNRTSRCSRWGYVFLPLAGVQRHEARLPQLQKGRALGFPHFLRCADVSAVVFFHAIVLNQFAMLPHSSTHEEWLSRLIGFVITCRKSNMKLAHYVETYSKSVALPSTLVCKPEKSKARLLAMFPAANAATHGAIVLSGHTDAVKVDDQT</sequence>
<organism evidence="1 2">
    <name type="scientific">Leptomonas seymouri</name>
    <dbReference type="NCBI Taxonomy" id="5684"/>
    <lineage>
        <taxon>Eukaryota</taxon>
        <taxon>Discoba</taxon>
        <taxon>Euglenozoa</taxon>
        <taxon>Kinetoplastea</taxon>
        <taxon>Metakinetoplastina</taxon>
        <taxon>Trypanosomatida</taxon>
        <taxon>Trypanosomatidae</taxon>
        <taxon>Leishmaniinae</taxon>
        <taxon>Leptomonas</taxon>
    </lineage>
</organism>
<keyword evidence="2" id="KW-1185">Reference proteome</keyword>
<name>A0A0N1IHB5_LEPSE</name>
<comment type="caution">
    <text evidence="1">The sequence shown here is derived from an EMBL/GenBank/DDBJ whole genome shotgun (WGS) entry which is preliminary data.</text>
</comment>
<dbReference type="GO" id="GO:0004180">
    <property type="term" value="F:carboxypeptidase activity"/>
    <property type="evidence" value="ECO:0007669"/>
    <property type="project" value="UniProtKB-KW"/>
</dbReference>
<keyword evidence="1" id="KW-0378">Hydrolase</keyword>